<protein>
    <submittedName>
        <fullName evidence="2">DUF2232 domain-containing protein</fullName>
    </submittedName>
</protein>
<feature type="transmembrane region" description="Helical" evidence="1">
    <location>
        <begin position="165"/>
        <end position="188"/>
    </location>
</feature>
<accession>A0ABV6DEA5</accession>
<reference evidence="2 3" key="1">
    <citation type="submission" date="2024-09" db="EMBL/GenBank/DDBJ databases">
        <authorList>
            <person name="Sun Q."/>
            <person name="Mori K."/>
        </authorList>
    </citation>
    <scope>NUCLEOTIDE SEQUENCE [LARGE SCALE GENOMIC DNA]</scope>
    <source>
        <strain evidence="2 3">CCM 7759</strain>
    </source>
</reference>
<dbReference type="Pfam" id="PF09991">
    <property type="entry name" value="DUF2232"/>
    <property type="match status" value="1"/>
</dbReference>
<name>A0ABV6DEA5_9BACL</name>
<dbReference type="Proteomes" id="UP001589776">
    <property type="component" value="Unassembled WGS sequence"/>
</dbReference>
<gene>
    <name evidence="2" type="ORF">ACFFK0_00570</name>
</gene>
<feature type="transmembrane region" description="Helical" evidence="1">
    <location>
        <begin position="209"/>
        <end position="227"/>
    </location>
</feature>
<comment type="caution">
    <text evidence="2">The sequence shown here is derived from an EMBL/GenBank/DDBJ whole genome shotgun (WGS) entry which is preliminary data.</text>
</comment>
<dbReference type="PANTHER" id="PTHR41324:SF1">
    <property type="entry name" value="DUF2232 DOMAIN-CONTAINING PROTEIN"/>
    <property type="match status" value="1"/>
</dbReference>
<evidence type="ECO:0000313" key="2">
    <source>
        <dbReference type="EMBL" id="MFC0210950.1"/>
    </source>
</evidence>
<dbReference type="RefSeq" id="WP_377467562.1">
    <property type="nucleotide sequence ID" value="NZ_JBHLWN010000004.1"/>
</dbReference>
<keyword evidence="1" id="KW-1133">Transmembrane helix</keyword>
<organism evidence="2 3">
    <name type="scientific">Paenibacillus chartarius</name>
    <dbReference type="NCBI Taxonomy" id="747481"/>
    <lineage>
        <taxon>Bacteria</taxon>
        <taxon>Bacillati</taxon>
        <taxon>Bacillota</taxon>
        <taxon>Bacilli</taxon>
        <taxon>Bacillales</taxon>
        <taxon>Paenibacillaceae</taxon>
        <taxon>Paenibacillus</taxon>
    </lineage>
</organism>
<feature type="transmembrane region" description="Helical" evidence="1">
    <location>
        <begin position="270"/>
        <end position="290"/>
    </location>
</feature>
<keyword evidence="1" id="KW-0472">Membrane</keyword>
<feature type="transmembrane region" description="Helical" evidence="1">
    <location>
        <begin position="6"/>
        <end position="23"/>
    </location>
</feature>
<feature type="transmembrane region" description="Helical" evidence="1">
    <location>
        <begin position="53"/>
        <end position="81"/>
    </location>
</feature>
<dbReference type="PANTHER" id="PTHR41324">
    <property type="entry name" value="MEMBRANE PROTEIN-RELATED"/>
    <property type="match status" value="1"/>
</dbReference>
<sequence>MGNRRLWPYLVWSFVYILMLLSLIVPPLLLLTMWFLMVPVLVLYVKLDTKRFVLFYGASLAVVYVLTAGIGPLLLAISLFFLPPVIVMGNLHKKKSAAKTVLTAGMVTLLAEALLSLVIGYAVGFDPVSKFQTSMTETIESYPEGFMGMVKTYTDQYVQVIVQMIPFYLILFSYAFTAVNHTIARRILNRMGAELPGMKPLREWRMPKTFVVIYIITTVLYMALPAGDTSMMSTLVLNLHPLLTLVFVAQGLSFLFFTAHERGRSRALPIAAVVLLVLLFPLLMYVYSILGVMDAALPLRERFRKNR</sequence>
<dbReference type="EMBL" id="JBHLWN010000004">
    <property type="protein sequence ID" value="MFC0210950.1"/>
    <property type="molecule type" value="Genomic_DNA"/>
</dbReference>
<evidence type="ECO:0000256" key="1">
    <source>
        <dbReference type="SAM" id="Phobius"/>
    </source>
</evidence>
<keyword evidence="3" id="KW-1185">Reference proteome</keyword>
<dbReference type="InterPro" id="IPR018710">
    <property type="entry name" value="DUF2232"/>
</dbReference>
<keyword evidence="1" id="KW-0812">Transmembrane</keyword>
<proteinExistence type="predicted"/>
<feature type="transmembrane region" description="Helical" evidence="1">
    <location>
        <begin position="101"/>
        <end position="123"/>
    </location>
</feature>
<evidence type="ECO:0000313" key="3">
    <source>
        <dbReference type="Proteomes" id="UP001589776"/>
    </source>
</evidence>
<feature type="transmembrane region" description="Helical" evidence="1">
    <location>
        <begin position="239"/>
        <end position="258"/>
    </location>
</feature>